<sequence length="105" mass="11991">MGYQRGDIYYREFVESRVMSAIPQGIGREKWIQTIPSVGCRFCKDWRNFGTTATLVVIDVDHRLEENVEKRERLPLVGEVGRLNVYDSNKVGPLLFGPGGLCLSW</sequence>
<dbReference type="EMBL" id="JADFTS010000005">
    <property type="protein sequence ID" value="KAF9604723.1"/>
    <property type="molecule type" value="Genomic_DNA"/>
</dbReference>
<gene>
    <name evidence="1" type="ORF">IFM89_009519</name>
</gene>
<protein>
    <submittedName>
        <fullName evidence="1">Uncharacterized protein</fullName>
    </submittedName>
</protein>
<keyword evidence="2" id="KW-1185">Reference proteome</keyword>
<dbReference type="AlphaFoldDB" id="A0A835HWU0"/>
<organism evidence="1 2">
    <name type="scientific">Coptis chinensis</name>
    <dbReference type="NCBI Taxonomy" id="261450"/>
    <lineage>
        <taxon>Eukaryota</taxon>
        <taxon>Viridiplantae</taxon>
        <taxon>Streptophyta</taxon>
        <taxon>Embryophyta</taxon>
        <taxon>Tracheophyta</taxon>
        <taxon>Spermatophyta</taxon>
        <taxon>Magnoliopsida</taxon>
        <taxon>Ranunculales</taxon>
        <taxon>Ranunculaceae</taxon>
        <taxon>Coptidoideae</taxon>
        <taxon>Coptis</taxon>
    </lineage>
</organism>
<comment type="caution">
    <text evidence="1">The sequence shown here is derived from an EMBL/GenBank/DDBJ whole genome shotgun (WGS) entry which is preliminary data.</text>
</comment>
<reference evidence="1 2" key="1">
    <citation type="submission" date="2020-10" db="EMBL/GenBank/DDBJ databases">
        <title>The Coptis chinensis genome and diversification of protoberbering-type alkaloids.</title>
        <authorList>
            <person name="Wang B."/>
            <person name="Shu S."/>
            <person name="Song C."/>
            <person name="Liu Y."/>
        </authorList>
    </citation>
    <scope>NUCLEOTIDE SEQUENCE [LARGE SCALE GENOMIC DNA]</scope>
    <source>
        <strain evidence="1">HL-2020</strain>
        <tissue evidence="1">Leaf</tissue>
    </source>
</reference>
<dbReference type="OrthoDB" id="10264738at2759"/>
<proteinExistence type="predicted"/>
<dbReference type="Proteomes" id="UP000631114">
    <property type="component" value="Unassembled WGS sequence"/>
</dbReference>
<evidence type="ECO:0000313" key="2">
    <source>
        <dbReference type="Proteomes" id="UP000631114"/>
    </source>
</evidence>
<accession>A0A835HWU0</accession>
<name>A0A835HWU0_9MAGN</name>
<evidence type="ECO:0000313" key="1">
    <source>
        <dbReference type="EMBL" id="KAF9604723.1"/>
    </source>
</evidence>